<organism evidence="2">
    <name type="scientific">marine metagenome</name>
    <dbReference type="NCBI Taxonomy" id="408172"/>
    <lineage>
        <taxon>unclassified sequences</taxon>
        <taxon>metagenomes</taxon>
        <taxon>ecological metagenomes</taxon>
    </lineage>
</organism>
<evidence type="ECO:0000259" key="1">
    <source>
        <dbReference type="Pfam" id="PF13360"/>
    </source>
</evidence>
<protein>
    <recommendedName>
        <fullName evidence="1">Pyrrolo-quinoline quinone repeat domain-containing protein</fullName>
    </recommendedName>
</protein>
<feature type="domain" description="Pyrrolo-quinoline quinone repeat" evidence="1">
    <location>
        <begin position="118"/>
        <end position="252"/>
    </location>
</feature>
<dbReference type="InterPro" id="IPR015943">
    <property type="entry name" value="WD40/YVTN_repeat-like_dom_sf"/>
</dbReference>
<dbReference type="InterPro" id="IPR002372">
    <property type="entry name" value="PQQ_rpt_dom"/>
</dbReference>
<dbReference type="Gene3D" id="2.130.10.10">
    <property type="entry name" value="YVTN repeat-like/Quinoprotein amine dehydrogenase"/>
    <property type="match status" value="1"/>
</dbReference>
<reference evidence="2" key="1">
    <citation type="submission" date="2018-05" db="EMBL/GenBank/DDBJ databases">
        <authorList>
            <person name="Lanie J.A."/>
            <person name="Ng W.-L."/>
            <person name="Kazmierczak K.M."/>
            <person name="Andrzejewski T.M."/>
            <person name="Davidsen T.M."/>
            <person name="Wayne K.J."/>
            <person name="Tettelin H."/>
            <person name="Glass J.I."/>
            <person name="Rusch D."/>
            <person name="Podicherti R."/>
            <person name="Tsui H.-C.T."/>
            <person name="Winkler M.E."/>
        </authorList>
    </citation>
    <scope>NUCLEOTIDE SEQUENCE</scope>
</reference>
<dbReference type="SUPFAM" id="SSF50998">
    <property type="entry name" value="Quinoprotein alcohol dehydrogenase-like"/>
    <property type="match status" value="1"/>
</dbReference>
<proteinExistence type="predicted"/>
<gene>
    <name evidence="2" type="ORF">METZ01_LOCUS162625</name>
</gene>
<accession>A0A382B8C4</accession>
<dbReference type="Pfam" id="PF13360">
    <property type="entry name" value="PQQ_2"/>
    <property type="match status" value="1"/>
</dbReference>
<sequence>MVILMNRFILSIVGLIIISGCYGLVRLDEGVDFYNDIEPLHLKSPTFQWKKRTKDPIQDMIIVNDSLVLVWTHRGSVMIMNMNNGEKQGTSWTPSMGHITYLTISNDGNLFFYISMKNDLVGAYDIRSGKHLWKNRVDHLIKNKPIILSDSEVVFGTRMGLELYDAYNGELIKEKNSRFGLIKIISSTDGRILVVTDDGHLNCYDHHLKKLWTQDLKLDLHLREYVEHGRIFVGPGNDTLWVLNMKTGTIIHGLDFVNGFDFRVRDNDLFLLYRDGRLIRRDINGQTSWTSDFKLGLPIESFFHANTNLFIPFAKGVAISVETEKGMEIWRSDTLRRLTGFWRSGTGFLMQDIEFQMQYYK</sequence>
<dbReference type="InterPro" id="IPR011047">
    <property type="entry name" value="Quinoprotein_ADH-like_sf"/>
</dbReference>
<dbReference type="AlphaFoldDB" id="A0A382B8C4"/>
<dbReference type="EMBL" id="UINC01028568">
    <property type="protein sequence ID" value="SVB09771.1"/>
    <property type="molecule type" value="Genomic_DNA"/>
</dbReference>
<dbReference type="PROSITE" id="PS51257">
    <property type="entry name" value="PROKAR_LIPOPROTEIN"/>
    <property type="match status" value="1"/>
</dbReference>
<name>A0A382B8C4_9ZZZZ</name>
<evidence type="ECO:0000313" key="2">
    <source>
        <dbReference type="EMBL" id="SVB09771.1"/>
    </source>
</evidence>